<evidence type="ECO:0000256" key="4">
    <source>
        <dbReference type="ARBA" id="ARBA00022559"/>
    </source>
</evidence>
<evidence type="ECO:0000256" key="5">
    <source>
        <dbReference type="ARBA" id="ARBA00023002"/>
    </source>
</evidence>
<keyword evidence="5 7" id="KW-0560">Oxidoreductase</keyword>
<evidence type="ECO:0000256" key="3">
    <source>
        <dbReference type="ARBA" id="ARBA00012310"/>
    </source>
</evidence>
<evidence type="ECO:0000256" key="6">
    <source>
        <dbReference type="PIRSR" id="PIRSR000303-1"/>
    </source>
</evidence>
<dbReference type="Pfam" id="PF00255">
    <property type="entry name" value="GSHPx"/>
    <property type="match status" value="1"/>
</dbReference>
<reference evidence="8" key="1">
    <citation type="thesis" date="2020" institute="ProQuest LLC" country="789 East Eisenhower Parkway, Ann Arbor, MI, USA">
        <title>Comparative Genomics and Chromosome Evolution.</title>
        <authorList>
            <person name="Mudd A.B."/>
        </authorList>
    </citation>
    <scope>NUCLEOTIDE SEQUENCE</scope>
    <source>
        <strain evidence="8">Female2</strain>
        <tissue evidence="8">Blood</tissue>
    </source>
</reference>
<dbReference type="Gene3D" id="3.40.30.10">
    <property type="entry name" value="Glutaredoxin"/>
    <property type="match status" value="1"/>
</dbReference>
<name>A0A8T2JH85_9PIPI</name>
<dbReference type="InterPro" id="IPR029760">
    <property type="entry name" value="GPX_CS"/>
</dbReference>
<gene>
    <name evidence="8" type="ORF">GDO86_011643</name>
</gene>
<dbReference type="EMBL" id="JAACNH010000005">
    <property type="protein sequence ID" value="KAG8442907.1"/>
    <property type="molecule type" value="Genomic_DNA"/>
</dbReference>
<comment type="similarity">
    <text evidence="2 7">Belongs to the glutathione peroxidase family.</text>
</comment>
<evidence type="ECO:0000256" key="2">
    <source>
        <dbReference type="ARBA" id="ARBA00006926"/>
    </source>
</evidence>
<comment type="caution">
    <text evidence="8">The sequence shown here is derived from an EMBL/GenBank/DDBJ whole genome shotgun (WGS) entry which is preliminary data.</text>
</comment>
<dbReference type="GO" id="GO:0033554">
    <property type="term" value="P:cellular response to stress"/>
    <property type="evidence" value="ECO:0007669"/>
    <property type="project" value="UniProtKB-ARBA"/>
</dbReference>
<dbReference type="AlphaFoldDB" id="A0A8T2JH85"/>
<protein>
    <recommendedName>
        <fullName evidence="3 7">Glutathione peroxidase</fullName>
    </recommendedName>
</protein>
<keyword evidence="9" id="KW-1185">Reference proteome</keyword>
<dbReference type="GO" id="GO:0006979">
    <property type="term" value="P:response to oxidative stress"/>
    <property type="evidence" value="ECO:0007669"/>
    <property type="project" value="InterPro"/>
</dbReference>
<dbReference type="PANTHER" id="PTHR11592:SF5">
    <property type="entry name" value="GLUTATHIONE PEROXIDASE 7"/>
    <property type="match status" value="1"/>
</dbReference>
<sequence>MASECGFTDAHYKALQQLQRDFGPYHFNVLGFPCNQFGQQEPNSDRDIESFIRKNYNVSFPMFSKIAVSGNGANTAFKYLIESSGKEPNWNFWKYLIGPDGKVIDAWGPTVSVEEIKPHITNVVRKLILKKKEEL</sequence>
<accession>A0A8T2JH85</accession>
<dbReference type="PANTHER" id="PTHR11592">
    <property type="entry name" value="GLUTATHIONE PEROXIDASE"/>
    <property type="match status" value="1"/>
</dbReference>
<dbReference type="GO" id="GO:0004602">
    <property type="term" value="F:glutathione peroxidase activity"/>
    <property type="evidence" value="ECO:0007669"/>
    <property type="project" value="UniProtKB-EC"/>
</dbReference>
<evidence type="ECO:0000256" key="1">
    <source>
        <dbReference type="ARBA" id="ARBA00000217"/>
    </source>
</evidence>
<evidence type="ECO:0000313" key="9">
    <source>
        <dbReference type="Proteomes" id="UP000812440"/>
    </source>
</evidence>
<dbReference type="SUPFAM" id="SSF52833">
    <property type="entry name" value="Thioredoxin-like"/>
    <property type="match status" value="1"/>
</dbReference>
<organism evidence="8 9">
    <name type="scientific">Hymenochirus boettgeri</name>
    <name type="common">Congo dwarf clawed frog</name>
    <dbReference type="NCBI Taxonomy" id="247094"/>
    <lineage>
        <taxon>Eukaryota</taxon>
        <taxon>Metazoa</taxon>
        <taxon>Chordata</taxon>
        <taxon>Craniata</taxon>
        <taxon>Vertebrata</taxon>
        <taxon>Euteleostomi</taxon>
        <taxon>Amphibia</taxon>
        <taxon>Batrachia</taxon>
        <taxon>Anura</taxon>
        <taxon>Pipoidea</taxon>
        <taxon>Pipidae</taxon>
        <taxon>Pipinae</taxon>
        <taxon>Hymenochirus</taxon>
    </lineage>
</organism>
<keyword evidence="4 7" id="KW-0575">Peroxidase</keyword>
<dbReference type="Proteomes" id="UP000812440">
    <property type="component" value="Chromosome 6"/>
</dbReference>
<dbReference type="PROSITE" id="PS51355">
    <property type="entry name" value="GLUTATHIONE_PEROXID_3"/>
    <property type="match status" value="1"/>
</dbReference>
<dbReference type="InterPro" id="IPR000889">
    <property type="entry name" value="Glutathione_peroxidase"/>
</dbReference>
<dbReference type="FunFam" id="3.40.30.10:FF:000049">
    <property type="entry name" value="Glutathione peroxidase"/>
    <property type="match status" value="1"/>
</dbReference>
<comment type="catalytic activity">
    <reaction evidence="1">
        <text>2 glutathione + H2O2 = glutathione disulfide + 2 H2O</text>
        <dbReference type="Rhea" id="RHEA:16833"/>
        <dbReference type="ChEBI" id="CHEBI:15377"/>
        <dbReference type="ChEBI" id="CHEBI:16240"/>
        <dbReference type="ChEBI" id="CHEBI:57925"/>
        <dbReference type="ChEBI" id="CHEBI:58297"/>
        <dbReference type="EC" id="1.11.1.9"/>
    </reaction>
</comment>
<evidence type="ECO:0000256" key="7">
    <source>
        <dbReference type="RuleBase" id="RU000499"/>
    </source>
</evidence>
<dbReference type="OrthoDB" id="446890at2759"/>
<evidence type="ECO:0000313" key="8">
    <source>
        <dbReference type="EMBL" id="KAG8442907.1"/>
    </source>
</evidence>
<dbReference type="CDD" id="cd00340">
    <property type="entry name" value="GSH_Peroxidase"/>
    <property type="match status" value="1"/>
</dbReference>
<dbReference type="PIRSF" id="PIRSF000303">
    <property type="entry name" value="Glutathion_perox"/>
    <property type="match status" value="1"/>
</dbReference>
<dbReference type="NCBIfam" id="TIGR02540">
    <property type="entry name" value="gpx7"/>
    <property type="match status" value="1"/>
</dbReference>
<dbReference type="GO" id="GO:0005788">
    <property type="term" value="C:endoplasmic reticulum lumen"/>
    <property type="evidence" value="ECO:0007669"/>
    <property type="project" value="UniProtKB-ARBA"/>
</dbReference>
<dbReference type="PRINTS" id="PR01011">
    <property type="entry name" value="GLUTPROXDASE"/>
</dbReference>
<feature type="active site" evidence="6">
    <location>
        <position position="5"/>
    </location>
</feature>
<dbReference type="InterPro" id="IPR013376">
    <property type="entry name" value="Glut_perox_Gpx7"/>
</dbReference>
<dbReference type="PROSITE" id="PS00763">
    <property type="entry name" value="GLUTATHIONE_PEROXID_2"/>
    <property type="match status" value="1"/>
</dbReference>
<proteinExistence type="inferred from homology"/>
<dbReference type="InterPro" id="IPR036249">
    <property type="entry name" value="Thioredoxin-like_sf"/>
</dbReference>